<evidence type="ECO:0000313" key="1">
    <source>
        <dbReference type="EMBL" id="TWI34919.1"/>
    </source>
</evidence>
<evidence type="ECO:0000313" key="2">
    <source>
        <dbReference type="Proteomes" id="UP000316225"/>
    </source>
</evidence>
<dbReference type="OrthoDB" id="7868515at2"/>
<gene>
    <name evidence="1" type="ORF">IQ24_01427</name>
</gene>
<comment type="caution">
    <text evidence="1">The sequence shown here is derived from an EMBL/GenBank/DDBJ whole genome shotgun (WGS) entry which is preliminary data.</text>
</comment>
<reference evidence="1 2" key="1">
    <citation type="journal article" date="2015" name="Stand. Genomic Sci.">
        <title>Genomic Encyclopedia of Bacterial and Archaeal Type Strains, Phase III: the genomes of soil and plant-associated and newly described type strains.</title>
        <authorList>
            <person name="Whitman W.B."/>
            <person name="Woyke T."/>
            <person name="Klenk H.P."/>
            <person name="Zhou Y."/>
            <person name="Lilburn T.G."/>
            <person name="Beck B.J."/>
            <person name="De Vos P."/>
            <person name="Vandamme P."/>
            <person name="Eisen J.A."/>
            <person name="Garrity G."/>
            <person name="Hugenholtz P."/>
            <person name="Kyrpides N.C."/>
        </authorList>
    </citation>
    <scope>NUCLEOTIDE SEQUENCE [LARGE SCALE GENOMIC DNA]</scope>
    <source>
        <strain evidence="1 2">CGMCC 1.5364</strain>
    </source>
</reference>
<proteinExistence type="predicted"/>
<dbReference type="EMBL" id="VLKU01000004">
    <property type="protein sequence ID" value="TWI34919.1"/>
    <property type="molecule type" value="Genomic_DNA"/>
</dbReference>
<dbReference type="RefSeq" id="WP_145397132.1">
    <property type="nucleotide sequence ID" value="NZ_VLKU01000004.1"/>
</dbReference>
<dbReference type="Proteomes" id="UP000316225">
    <property type="component" value="Unassembled WGS sequence"/>
</dbReference>
<sequence length="215" mass="22400">MPVATATITGPVFDQTGAPPFDATIEFRLRSNPRDLSGAVLRGSTVVKVGPAGAFSTVLYAADGGSTYDVIQRHHPYLGADLVEQDIGPIRVTGGETRWLAALLPVKIATGASDTHRIKRGDSLSIAGVWLDEFGVPIPSAGVGIASALLGPDGVTRAITSRWQAGVGEFELSMAAGTTAQLPIGTHQIDIKFSTGARVLRTMTGRVIVGQEITP</sequence>
<dbReference type="AlphaFoldDB" id="A0A562NRU4"/>
<keyword evidence="2" id="KW-1185">Reference proteome</keyword>
<accession>A0A562NRU4</accession>
<organism evidence="1 2">
    <name type="scientific">Paracoccus sulfuroxidans</name>
    <dbReference type="NCBI Taxonomy" id="384678"/>
    <lineage>
        <taxon>Bacteria</taxon>
        <taxon>Pseudomonadati</taxon>
        <taxon>Pseudomonadota</taxon>
        <taxon>Alphaproteobacteria</taxon>
        <taxon>Rhodobacterales</taxon>
        <taxon>Paracoccaceae</taxon>
        <taxon>Paracoccus</taxon>
    </lineage>
</organism>
<name>A0A562NRU4_9RHOB</name>
<protein>
    <submittedName>
        <fullName evidence="1">Uncharacterized protein</fullName>
    </submittedName>
</protein>